<reference evidence="4 5" key="1">
    <citation type="submission" date="2018-08" db="EMBL/GenBank/DDBJ databases">
        <title>A genome reference for cultivated species of the human gut microbiota.</title>
        <authorList>
            <person name="Zou Y."/>
            <person name="Xue W."/>
            <person name="Luo G."/>
        </authorList>
    </citation>
    <scope>NUCLEOTIDE SEQUENCE [LARGE SCALE GENOMIC DNA]</scope>
    <source>
        <strain evidence="4 5">TM10-3</strain>
    </source>
</reference>
<feature type="transmembrane region" description="Helical" evidence="2">
    <location>
        <begin position="435"/>
        <end position="455"/>
    </location>
</feature>
<keyword evidence="2" id="KW-1133">Transmembrane helix</keyword>
<feature type="transmembrane region" description="Helical" evidence="2">
    <location>
        <begin position="27"/>
        <end position="46"/>
    </location>
</feature>
<feature type="transmembrane region" description="Helical" evidence="2">
    <location>
        <begin position="366"/>
        <end position="392"/>
    </location>
</feature>
<dbReference type="InterPro" id="IPR038765">
    <property type="entry name" value="Papain-like_cys_pep_sf"/>
</dbReference>
<dbReference type="PANTHER" id="PTHR42736:SF1">
    <property type="entry name" value="PROTEIN-GLUTAMINE GAMMA-GLUTAMYLTRANSFERASE"/>
    <property type="match status" value="1"/>
</dbReference>
<accession>A0A3E4EFP4</accession>
<dbReference type="Pfam" id="PF11992">
    <property type="entry name" value="TgpA_N"/>
    <property type="match status" value="1"/>
</dbReference>
<evidence type="ECO:0000256" key="1">
    <source>
        <dbReference type="SAM" id="MobiDB-lite"/>
    </source>
</evidence>
<organism evidence="4 5">
    <name type="scientific">Agathobacter rectalis</name>
    <dbReference type="NCBI Taxonomy" id="39491"/>
    <lineage>
        <taxon>Bacteria</taxon>
        <taxon>Bacillati</taxon>
        <taxon>Bacillota</taxon>
        <taxon>Clostridia</taxon>
        <taxon>Lachnospirales</taxon>
        <taxon>Lachnospiraceae</taxon>
        <taxon>Agathobacter</taxon>
    </lineage>
</organism>
<feature type="transmembrane region" description="Helical" evidence="2">
    <location>
        <begin position="490"/>
        <end position="512"/>
    </location>
</feature>
<evidence type="ECO:0000313" key="5">
    <source>
        <dbReference type="Proteomes" id="UP000260642"/>
    </source>
</evidence>
<dbReference type="Pfam" id="PF01841">
    <property type="entry name" value="Transglut_core"/>
    <property type="match status" value="1"/>
</dbReference>
<dbReference type="RefSeq" id="WP_117482086.1">
    <property type="nucleotide sequence ID" value="NZ_QSOB01000005.1"/>
</dbReference>
<evidence type="ECO:0000313" key="4">
    <source>
        <dbReference type="EMBL" id="RGI69380.1"/>
    </source>
</evidence>
<feature type="domain" description="Transglutaminase-like" evidence="3">
    <location>
        <begin position="891"/>
        <end position="967"/>
    </location>
</feature>
<dbReference type="Gene3D" id="3.10.620.30">
    <property type="match status" value="1"/>
</dbReference>
<feature type="transmembrane region" description="Helical" evidence="2">
    <location>
        <begin position="5"/>
        <end position="21"/>
    </location>
</feature>
<feature type="region of interest" description="Disordered" evidence="1">
    <location>
        <begin position="1014"/>
        <end position="1068"/>
    </location>
</feature>
<dbReference type="SUPFAM" id="SSF54001">
    <property type="entry name" value="Cysteine proteinases"/>
    <property type="match status" value="1"/>
</dbReference>
<evidence type="ECO:0000256" key="2">
    <source>
        <dbReference type="SAM" id="Phobius"/>
    </source>
</evidence>
<feature type="transmembrane region" description="Helical" evidence="2">
    <location>
        <begin position="404"/>
        <end position="423"/>
    </location>
</feature>
<dbReference type="Proteomes" id="UP000260642">
    <property type="component" value="Unassembled WGS sequence"/>
</dbReference>
<dbReference type="InterPro" id="IPR002931">
    <property type="entry name" value="Transglutaminase-like"/>
</dbReference>
<feature type="compositionally biased region" description="Low complexity" evidence="1">
    <location>
        <begin position="1032"/>
        <end position="1041"/>
    </location>
</feature>
<dbReference type="InterPro" id="IPR052901">
    <property type="entry name" value="Bact_TGase-like"/>
</dbReference>
<dbReference type="SMART" id="SM00460">
    <property type="entry name" value="TGc"/>
    <property type="match status" value="1"/>
</dbReference>
<sequence length="1218" mass="137284">MISFLIGIITAAIVFYMSMIYGNAALALLGCFMCVFMVLTFIALLVKAHRAVAAINIPIAIATQGESIRVSLSCRLKEAGFYGVKYRVTVKNNLSGEKSTKWLSGGSDFLYSVNLCGNYEFELVRIKLYDFSRLFYVTKRVKKYANVEVMPQIDEIPVRITDRVRNFFGDSDIYDDLRPGYDPSELFDVREFQNGDRLQSVHWKLSARTDELMVKENSLPKACAVAIVADLRGIKKGRQADAFMKLLVSLSFSLMDQKCPHYVAWYDTAINDIVRARVDDEEGFYIFLNSFLKIKPDTKNDALFLYEEKYRAEKLVCLLSVDGRLQIKRGEEIVGRADEKTRLSFRKSRWQKSDTNEIKPDYNNAFTVLGVLLTELANAAAAVLLTVCAVSVVNTTVSHVRCPYYVYVWLFIFSVISGFINRLTSLDTRKWVRHAINTGLLLVFLLGVFIANWQAAGHIKAGFLYVKGRYLELINVYYGTSFACPKGDKAFAGTFVGFVSFIVMLLLVTLAVQIKRRRILTLFPTLMLVVQLCIGKSPSVSEVVMLTLCTLWCLIADGNARTVAGYDANGSAQGNEALRIAAAFLYMAAVSAVLFICVFSFKPLADTLADKKPQMLAFQKDLEGSVKSFFSVGIDLQDGMVSNHYPSYSEKTVMTIEAKAGVPSNIYLRSFYGDTYENGRWIKKSDFSGMEKEYHDASRMTAWQTTIGLATLLDGYYDDETNPATEKYTITMEKLSTKYTYLPYCIDPYSIDAKGDIDFDEDFFITKDKGTKTIEVSACPGFFDGSLEMSILEPEQPLEVNNDFYVAYNDYVMENYTEKQGGDGIVAKDAKLILRTGQLTSNMMYTGDIRENDANRIAVAQLVQQFLTSKDFKYSKNPPSTGGKDVVDNFLSNSRQGFCVHFASAGTMILRQMGVPCRYVSGYCAKEDSFKSGENDEDICEVKDSQSHAWVEIYLDDFGWIPVEMTPGYFEYVTGENPFDYIGVKGKKTNAGDAYNDSEHMNDTAADEDKLDEDAANEDTKNTDAENDDTANDTTANSASNQYESGDGSENAYGSQSGADKRTDAQNSKTRLHIPPVILKTSLCVIFLTALTAIIVYIKRRRNILWEARLAKRVKKGRYSRAAIMINNRIYKGLGHPSKNRTDELYLANLKEKYCGPDYCGIHWDEYMRIIQKAVYSSEGITGEECFMVMETWRRLEKKDIRHNSQKNMYKNSMINKK</sequence>
<protein>
    <submittedName>
        <fullName evidence="4">DUF58 domain-containing protein</fullName>
    </submittedName>
</protein>
<dbReference type="InterPro" id="IPR021878">
    <property type="entry name" value="TgpA_N"/>
</dbReference>
<evidence type="ECO:0000259" key="3">
    <source>
        <dbReference type="SMART" id="SM00460"/>
    </source>
</evidence>
<feature type="transmembrane region" description="Helical" evidence="2">
    <location>
        <begin position="580"/>
        <end position="601"/>
    </location>
</feature>
<dbReference type="PANTHER" id="PTHR42736">
    <property type="entry name" value="PROTEIN-GLUTAMINE GAMMA-GLUTAMYLTRANSFERASE"/>
    <property type="match status" value="1"/>
</dbReference>
<keyword evidence="2" id="KW-0472">Membrane</keyword>
<dbReference type="InterPro" id="IPR002881">
    <property type="entry name" value="DUF58"/>
</dbReference>
<comment type="caution">
    <text evidence="4">The sequence shown here is derived from an EMBL/GenBank/DDBJ whole genome shotgun (WGS) entry which is preliminary data.</text>
</comment>
<dbReference type="Pfam" id="PF01882">
    <property type="entry name" value="DUF58"/>
    <property type="match status" value="1"/>
</dbReference>
<proteinExistence type="predicted"/>
<dbReference type="EMBL" id="QSOB01000005">
    <property type="protein sequence ID" value="RGI69380.1"/>
    <property type="molecule type" value="Genomic_DNA"/>
</dbReference>
<name>A0A3E4EFP4_9FIRM</name>
<gene>
    <name evidence="4" type="ORF">DXD95_05020</name>
</gene>
<feature type="transmembrane region" description="Helical" evidence="2">
    <location>
        <begin position="1077"/>
        <end position="1098"/>
    </location>
</feature>
<keyword evidence="2" id="KW-0812">Transmembrane</keyword>
<dbReference type="AlphaFoldDB" id="A0A3E4EFP4"/>